<reference evidence="3 4" key="1">
    <citation type="journal article" date="2011" name="J. Bacteriol.">
        <title>Complete Genome Sequence of the Aerobic Marine Methanotroph Methylomonas methanica MC09.</title>
        <authorList>
            <person name="Boden R."/>
            <person name="Cunliffe M."/>
            <person name="Scanlan J."/>
            <person name="Moussard H."/>
            <person name="Kits K.D."/>
            <person name="Klotz M.G."/>
            <person name="Jetten M.S."/>
            <person name="Vuilleumier S."/>
            <person name="Han J."/>
            <person name="Peters L."/>
            <person name="Mikhailova N."/>
            <person name="Teshima H."/>
            <person name="Tapia R."/>
            <person name="Kyrpides N."/>
            <person name="Ivanova N."/>
            <person name="Pagani I."/>
            <person name="Cheng J.F."/>
            <person name="Goodwin L."/>
            <person name="Han C."/>
            <person name="Hauser L."/>
            <person name="Land M.L."/>
            <person name="Lapidus A."/>
            <person name="Lucas S."/>
            <person name="Pitluck S."/>
            <person name="Woyke T."/>
            <person name="Stein L."/>
            <person name="Murrell J.C."/>
        </authorList>
    </citation>
    <scope>NUCLEOTIDE SEQUENCE [LARGE SCALE GENOMIC DNA]</scope>
    <source>
        <strain evidence="3 4">MC09</strain>
    </source>
</reference>
<gene>
    <name evidence="3" type="ordered locus">Metme_2704</name>
</gene>
<keyword evidence="4" id="KW-1185">Reference proteome</keyword>
<accession>F9ZZ63</accession>
<evidence type="ECO:0000256" key="1">
    <source>
        <dbReference type="SAM" id="Phobius"/>
    </source>
</evidence>
<dbReference type="OrthoDB" id="7057323at2"/>
<reference evidence="4" key="3">
    <citation type="submission" date="2011-05" db="EMBL/GenBank/DDBJ databases">
        <title>Complete sequence of Methylomonas methanica MC09.</title>
        <authorList>
            <consortium name="US DOE Joint Genome Institute"/>
            <person name="Lucas S."/>
            <person name="Han J."/>
            <person name="Lapidus A."/>
            <person name="Cheng J.-F."/>
            <person name="Goodwin L."/>
            <person name="Pitluck S."/>
            <person name="Peters L."/>
            <person name="Mikhailova N."/>
            <person name="Teshima H."/>
            <person name="Han C."/>
            <person name="Tapia R."/>
            <person name="Land M."/>
            <person name="Hauser L."/>
            <person name="Kyrpides N."/>
            <person name="Ivanova N."/>
            <person name="Pagani I."/>
            <person name="Stein L."/>
            <person name="Woyke T."/>
        </authorList>
    </citation>
    <scope>NUCLEOTIDE SEQUENCE [LARGE SCALE GENOMIC DNA]</scope>
    <source>
        <strain evidence="4">MC09</strain>
    </source>
</reference>
<evidence type="ECO:0000313" key="4">
    <source>
        <dbReference type="Proteomes" id="UP000008888"/>
    </source>
</evidence>
<protein>
    <recommendedName>
        <fullName evidence="5">Secreted protein</fullName>
    </recommendedName>
</protein>
<feature type="signal peptide" evidence="2">
    <location>
        <begin position="1"/>
        <end position="27"/>
    </location>
</feature>
<dbReference type="STRING" id="857087.Metme_2704"/>
<proteinExistence type="predicted"/>
<feature type="chain" id="PRO_5003396287" description="Secreted protein" evidence="2">
    <location>
        <begin position="28"/>
        <end position="237"/>
    </location>
</feature>
<keyword evidence="1" id="KW-0472">Membrane</keyword>
<evidence type="ECO:0000313" key="3">
    <source>
        <dbReference type="EMBL" id="AEG01089.1"/>
    </source>
</evidence>
<dbReference type="EMBL" id="CP002738">
    <property type="protein sequence ID" value="AEG01089.1"/>
    <property type="molecule type" value="Genomic_DNA"/>
</dbReference>
<sequence length="237" mass="25266">MNRLNRKSVLLTAAALLLPALATSAHASSQYSGNVDFSYTVTASNRNTNGDMQFLSIADVFDSGNYAESGSSSYTPNYQTFSGLGVLHNVSLQAQDSIPLGAAVSDYFSSLLISFENISLDVNDIFDINIDFSYTLSAQSAGEYADADANFAYSNENYALDNFDYVHTSIYDGFAQAFGVDSFGFVLSAGQSENLYFDSAVTGTLEATVVPVPAAIWLFGSALAGVLGVQRKQSLKA</sequence>
<evidence type="ECO:0000256" key="2">
    <source>
        <dbReference type="SAM" id="SignalP"/>
    </source>
</evidence>
<keyword evidence="1" id="KW-1133">Transmembrane helix</keyword>
<evidence type="ECO:0008006" key="5">
    <source>
        <dbReference type="Google" id="ProtNLM"/>
    </source>
</evidence>
<dbReference type="KEGG" id="mmt:Metme_2704"/>
<reference key="2">
    <citation type="submission" date="2011-05" db="EMBL/GenBank/DDBJ databases">
        <title>Complete genome sequence of the aerobic marine methanotroph Methylomonas methanica MC09.</title>
        <authorList>
            <person name="Boden R."/>
            <person name="Cunliffe M."/>
            <person name="Scanlan J."/>
            <person name="Moussard H."/>
            <person name="Kits K.D."/>
            <person name="Klotz M."/>
            <person name="Jetten M."/>
            <person name="Vuilleumier S."/>
            <person name="Han J."/>
            <person name="Peters L."/>
            <person name="Mikhailova N."/>
            <person name="Teshima H."/>
            <person name="Tapia R."/>
            <person name="Kyrpides N."/>
            <person name="Ivanova N."/>
            <person name="Pagani I."/>
            <person name="Cheng J.-F."/>
            <person name="Goodwin L."/>
            <person name="Han C."/>
            <person name="Hauser L."/>
            <person name="Land M."/>
            <person name="Lapidus A."/>
            <person name="Lucas S."/>
            <person name="Pitluck S."/>
            <person name="Woyke T."/>
            <person name="Stein L.Y."/>
            <person name="Murrell C."/>
        </authorList>
    </citation>
    <scope>NUCLEOTIDE SEQUENCE</scope>
    <source>
        <strain>MC09</strain>
    </source>
</reference>
<feature type="transmembrane region" description="Helical" evidence="1">
    <location>
        <begin position="209"/>
        <end position="229"/>
    </location>
</feature>
<name>F9ZZ63_METMM</name>
<dbReference type="AlphaFoldDB" id="F9ZZ63"/>
<dbReference type="HOGENOM" id="CLU_1169587_0_0_6"/>
<dbReference type="RefSeq" id="WP_013819324.1">
    <property type="nucleotide sequence ID" value="NC_015572.1"/>
</dbReference>
<organism evidence="3 4">
    <name type="scientific">Methylomonas methanica (strain DSM 25384 / MC09)</name>
    <dbReference type="NCBI Taxonomy" id="857087"/>
    <lineage>
        <taxon>Bacteria</taxon>
        <taxon>Pseudomonadati</taxon>
        <taxon>Pseudomonadota</taxon>
        <taxon>Gammaproteobacteria</taxon>
        <taxon>Methylococcales</taxon>
        <taxon>Methylococcaceae</taxon>
        <taxon>Methylomonas</taxon>
    </lineage>
</organism>
<keyword evidence="1" id="KW-0812">Transmembrane</keyword>
<dbReference type="Proteomes" id="UP000008888">
    <property type="component" value="Chromosome"/>
</dbReference>
<keyword evidence="2" id="KW-0732">Signal</keyword>